<feature type="domain" description="PPM-type phosphatase" evidence="1">
    <location>
        <begin position="16"/>
        <end position="205"/>
    </location>
</feature>
<dbReference type="Proteomes" id="UP001462502">
    <property type="component" value="Unassembled WGS sequence"/>
</dbReference>
<gene>
    <name evidence="2" type="ORF">ABI908_18310</name>
</gene>
<evidence type="ECO:0000313" key="2">
    <source>
        <dbReference type="EMBL" id="MEO9386054.1"/>
    </source>
</evidence>
<dbReference type="InterPro" id="IPR036457">
    <property type="entry name" value="PPM-type-like_dom_sf"/>
</dbReference>
<dbReference type="InterPro" id="IPR039248">
    <property type="entry name" value="Ptase_RsbX"/>
</dbReference>
<dbReference type="PANTHER" id="PTHR35801">
    <property type="entry name" value="PHOSPHOSERINE PHOSPHATASE RSBX"/>
    <property type="match status" value="1"/>
</dbReference>
<reference evidence="2 3" key="1">
    <citation type="submission" date="2024-05" db="EMBL/GenBank/DDBJ databases">
        <authorList>
            <person name="De Oliveira J.P."/>
            <person name="Noriler S.A."/>
            <person name="De Oliveira A.G."/>
            <person name="Sipoli D.S."/>
        </authorList>
    </citation>
    <scope>NUCLEOTIDE SEQUENCE [LARGE SCALE GENOMIC DNA]</scope>
    <source>
        <strain evidence="2 3">LABIM192</strain>
    </source>
</reference>
<protein>
    <submittedName>
        <fullName evidence="2">SpoIIE family protein phosphatase</fullName>
    </submittedName>
</protein>
<dbReference type="Pfam" id="PF07228">
    <property type="entry name" value="SpoIIE"/>
    <property type="match status" value="1"/>
</dbReference>
<accession>A0ABV0IXP3</accession>
<keyword evidence="3" id="KW-1185">Reference proteome</keyword>
<organism evidence="2 3">
    <name type="scientific">Chromobacterium phragmitis</name>
    <dbReference type="NCBI Taxonomy" id="2202141"/>
    <lineage>
        <taxon>Bacteria</taxon>
        <taxon>Pseudomonadati</taxon>
        <taxon>Pseudomonadota</taxon>
        <taxon>Betaproteobacteria</taxon>
        <taxon>Neisseriales</taxon>
        <taxon>Chromobacteriaceae</taxon>
        <taxon>Chromobacterium</taxon>
    </lineage>
</organism>
<dbReference type="InterPro" id="IPR001932">
    <property type="entry name" value="PPM-type_phosphatase-like_dom"/>
</dbReference>
<proteinExistence type="predicted"/>
<dbReference type="PANTHER" id="PTHR35801:SF1">
    <property type="entry name" value="PHOSPHOSERINE PHOSPHATASE RSBX"/>
    <property type="match status" value="1"/>
</dbReference>
<name>A0ABV0IXP3_9NEIS</name>
<dbReference type="SMART" id="SM00331">
    <property type="entry name" value="PP2C_SIG"/>
    <property type="match status" value="1"/>
</dbReference>
<dbReference type="Gene3D" id="3.60.40.10">
    <property type="entry name" value="PPM-type phosphatase domain"/>
    <property type="match status" value="1"/>
</dbReference>
<dbReference type="EMBL" id="JBDXMI010000001">
    <property type="protein sequence ID" value="MEO9386054.1"/>
    <property type="molecule type" value="Genomic_DNA"/>
</dbReference>
<evidence type="ECO:0000259" key="1">
    <source>
        <dbReference type="SMART" id="SM00331"/>
    </source>
</evidence>
<sequence length="207" mass="22119">MRAQMAPVDFQLPPGLSELAQASRPFFGERVCGDGMLVRAEEDGSVSLAMLDALGHGAEAHRLAREMEAWLAQAPAQAPASRLEALHRRFLGSLGAAVCLVRLEADGALACASVGNVLLRVLQPEQSQMPGQPGTVGQIMPRVRERRLALRAGALLLLTTDGVREHLPAGWLEDNAGLPARKLGSLLMSNHAKRHDDAACIVARWGT</sequence>
<evidence type="ECO:0000313" key="3">
    <source>
        <dbReference type="Proteomes" id="UP001462502"/>
    </source>
</evidence>
<dbReference type="SUPFAM" id="SSF81606">
    <property type="entry name" value="PP2C-like"/>
    <property type="match status" value="1"/>
</dbReference>
<comment type="caution">
    <text evidence="2">The sequence shown here is derived from an EMBL/GenBank/DDBJ whole genome shotgun (WGS) entry which is preliminary data.</text>
</comment>